<keyword evidence="1" id="KW-0479">Metal-binding</keyword>
<accession>A0A6A0H1I7</accession>
<keyword evidence="3" id="KW-0904">Protein phosphatase</keyword>
<dbReference type="SUPFAM" id="SSF81606">
    <property type="entry name" value="PP2C-like"/>
    <property type="match status" value="1"/>
</dbReference>
<comment type="caution">
    <text evidence="5">The sequence shown here is derived from an EMBL/GenBank/DDBJ whole genome shotgun (WGS) entry which is preliminary data.</text>
</comment>
<dbReference type="InterPro" id="IPR036457">
    <property type="entry name" value="PPM-type-like_dom_sf"/>
</dbReference>
<dbReference type="Pfam" id="PF00481">
    <property type="entry name" value="PP2C"/>
    <property type="match status" value="1"/>
</dbReference>
<evidence type="ECO:0000313" key="5">
    <source>
        <dbReference type="EMBL" id="KAA0196092.1"/>
    </source>
</evidence>
<protein>
    <recommendedName>
        <fullName evidence="4">PPM-type phosphatase domain-containing protein</fullName>
    </recommendedName>
</protein>
<evidence type="ECO:0000259" key="4">
    <source>
        <dbReference type="Pfam" id="PF00481"/>
    </source>
</evidence>
<organism evidence="5">
    <name type="scientific">Hyalella azteca</name>
    <name type="common">Amphipod</name>
    <dbReference type="NCBI Taxonomy" id="294128"/>
    <lineage>
        <taxon>Eukaryota</taxon>
        <taxon>Metazoa</taxon>
        <taxon>Ecdysozoa</taxon>
        <taxon>Arthropoda</taxon>
        <taxon>Crustacea</taxon>
        <taxon>Multicrustacea</taxon>
        <taxon>Malacostraca</taxon>
        <taxon>Eumalacostraca</taxon>
        <taxon>Peracarida</taxon>
        <taxon>Amphipoda</taxon>
        <taxon>Senticaudata</taxon>
        <taxon>Talitrida</taxon>
        <taxon>Talitroidea</taxon>
        <taxon>Hyalellidae</taxon>
        <taxon>Hyalella</taxon>
    </lineage>
</organism>
<evidence type="ECO:0000256" key="3">
    <source>
        <dbReference type="ARBA" id="ARBA00022912"/>
    </source>
</evidence>
<sequence length="78" mass="8717">MFAVYDGHGGHEVAEYTAQHFPAHLLANASYKQGNMRKALVEAFLTFDQHLLESEVLALLKKMASCKKGRQVTCISQH</sequence>
<dbReference type="GO" id="GO:0004721">
    <property type="term" value="F:phosphoprotein phosphatase activity"/>
    <property type="evidence" value="ECO:0007669"/>
    <property type="project" value="UniProtKB-KW"/>
</dbReference>
<dbReference type="InterPro" id="IPR001932">
    <property type="entry name" value="PPM-type_phosphatase-like_dom"/>
</dbReference>
<proteinExistence type="predicted"/>
<keyword evidence="2" id="KW-0378">Hydrolase</keyword>
<dbReference type="GO" id="GO:0046872">
    <property type="term" value="F:metal ion binding"/>
    <property type="evidence" value="ECO:0007669"/>
    <property type="project" value="UniProtKB-KW"/>
</dbReference>
<reference evidence="5" key="3">
    <citation type="submission" date="2019-06" db="EMBL/GenBank/DDBJ databases">
        <authorList>
            <person name="Poynton C."/>
            <person name="Hasenbein S."/>
            <person name="Benoit J.B."/>
            <person name="Sepulveda M.S."/>
            <person name="Poelchau M.F."/>
            <person name="Murali S.C."/>
            <person name="Chen S."/>
            <person name="Glastad K.M."/>
            <person name="Werren J.H."/>
            <person name="Vineis J.H."/>
            <person name="Bowen J.L."/>
            <person name="Friedrich M."/>
            <person name="Jones J."/>
            <person name="Robertson H.M."/>
            <person name="Feyereisen R."/>
            <person name="Mechler-Hickson A."/>
            <person name="Mathers N."/>
            <person name="Lee C.E."/>
            <person name="Colbourne J.K."/>
            <person name="Biales A."/>
            <person name="Johnston J.S."/>
            <person name="Wellborn G.A."/>
            <person name="Rosendale A.J."/>
            <person name="Cridge A.G."/>
            <person name="Munoz-Torres M.C."/>
            <person name="Bain P.A."/>
            <person name="Manny A.R."/>
            <person name="Major K.M."/>
            <person name="Lambert F.N."/>
            <person name="Vulpe C.D."/>
            <person name="Tuck P."/>
            <person name="Blalock B.J."/>
            <person name="Lin Y.-Y."/>
            <person name="Smith M.E."/>
            <person name="Ochoa-Acuna H."/>
            <person name="Chen M.-J.M."/>
            <person name="Childers C.P."/>
            <person name="Qu J."/>
            <person name="Dugan S."/>
            <person name="Lee S.L."/>
            <person name="Chao H."/>
            <person name="Dinh H."/>
            <person name="Han Y."/>
            <person name="Doddapaneni H."/>
            <person name="Worley K.C."/>
            <person name="Muzny D.M."/>
            <person name="Gibbs R.A."/>
            <person name="Richards S."/>
        </authorList>
    </citation>
    <scope>NUCLEOTIDE SEQUENCE</scope>
    <source>
        <strain evidence="5">HAZT.00-mixed</strain>
        <tissue evidence="5">Whole organism</tissue>
    </source>
</reference>
<evidence type="ECO:0000256" key="1">
    <source>
        <dbReference type="ARBA" id="ARBA00022723"/>
    </source>
</evidence>
<name>A0A6A0H1I7_HYAAZ</name>
<dbReference type="PROSITE" id="PS01032">
    <property type="entry name" value="PPM_1"/>
    <property type="match status" value="1"/>
</dbReference>
<dbReference type="InterPro" id="IPR000222">
    <property type="entry name" value="PP2C_BS"/>
</dbReference>
<dbReference type="EMBL" id="JQDR03009146">
    <property type="protein sequence ID" value="KAA0196092.1"/>
    <property type="molecule type" value="Genomic_DNA"/>
</dbReference>
<dbReference type="Proteomes" id="UP000711488">
    <property type="component" value="Unassembled WGS sequence"/>
</dbReference>
<dbReference type="Gene3D" id="3.60.40.10">
    <property type="entry name" value="PPM-type phosphatase domain"/>
    <property type="match status" value="1"/>
</dbReference>
<reference evidence="5" key="2">
    <citation type="journal article" date="2018" name="Environ. Sci. Technol.">
        <title>The Toxicogenome of Hyalella azteca: A Model for Sediment Ecotoxicology and Evolutionary Toxicology.</title>
        <authorList>
            <person name="Poynton H.C."/>
            <person name="Hasenbein S."/>
            <person name="Benoit J.B."/>
            <person name="Sepulveda M.S."/>
            <person name="Poelchau M.F."/>
            <person name="Hughes D.S.T."/>
            <person name="Murali S.C."/>
            <person name="Chen S."/>
            <person name="Glastad K.M."/>
            <person name="Goodisman M.A.D."/>
            <person name="Werren J.H."/>
            <person name="Vineis J.H."/>
            <person name="Bowen J.L."/>
            <person name="Friedrich M."/>
            <person name="Jones J."/>
            <person name="Robertson H.M."/>
            <person name="Feyereisen R."/>
            <person name="Mechler-Hickson A."/>
            <person name="Mathers N."/>
            <person name="Lee C.E."/>
            <person name="Colbourne J.K."/>
            <person name="Biales A."/>
            <person name="Johnston J.S."/>
            <person name="Wellborn G.A."/>
            <person name="Rosendale A.J."/>
            <person name="Cridge A.G."/>
            <person name="Munoz-Torres M.C."/>
            <person name="Bain P.A."/>
            <person name="Manny A.R."/>
            <person name="Major K.M."/>
            <person name="Lambert F.N."/>
            <person name="Vulpe C.D."/>
            <person name="Tuck P."/>
            <person name="Blalock B.J."/>
            <person name="Lin Y.Y."/>
            <person name="Smith M.E."/>
            <person name="Ochoa-Acuna H."/>
            <person name="Chen M.M."/>
            <person name="Childers C.P."/>
            <person name="Qu J."/>
            <person name="Dugan S."/>
            <person name="Lee S.L."/>
            <person name="Chao H."/>
            <person name="Dinh H."/>
            <person name="Han Y."/>
            <person name="Doddapaneni H."/>
            <person name="Worley K.C."/>
            <person name="Muzny D.M."/>
            <person name="Gibbs R.A."/>
            <person name="Richards S."/>
        </authorList>
    </citation>
    <scope>NUCLEOTIDE SEQUENCE</scope>
    <source>
        <strain evidence="5">HAZT.00-mixed</strain>
        <tissue evidence="5">Whole organism</tissue>
    </source>
</reference>
<dbReference type="AlphaFoldDB" id="A0A6A0H1I7"/>
<feature type="domain" description="PPM-type phosphatase" evidence="4">
    <location>
        <begin position="2"/>
        <end position="54"/>
    </location>
</feature>
<evidence type="ECO:0000256" key="2">
    <source>
        <dbReference type="ARBA" id="ARBA00022801"/>
    </source>
</evidence>
<dbReference type="OrthoDB" id="10264738at2759"/>
<reference evidence="5" key="1">
    <citation type="submission" date="2014-08" db="EMBL/GenBank/DDBJ databases">
        <authorList>
            <person name="Murali S."/>
            <person name="Richards S."/>
            <person name="Bandaranaike D."/>
            <person name="Bellair M."/>
            <person name="Blankenburg K."/>
            <person name="Chao H."/>
            <person name="Dinh H."/>
            <person name="Doddapaneni H."/>
            <person name="Dugan-Rocha S."/>
            <person name="Elkadiri S."/>
            <person name="Gnanaolivu R."/>
            <person name="Hughes D."/>
            <person name="Lee S."/>
            <person name="Li M."/>
            <person name="Ming W."/>
            <person name="Munidasa M."/>
            <person name="Muniz J."/>
            <person name="Nguyen L."/>
            <person name="Osuji N."/>
            <person name="Pu L.-L."/>
            <person name="Puazo M."/>
            <person name="Skinner E."/>
            <person name="Qu C."/>
            <person name="Quiroz J."/>
            <person name="Raj R."/>
            <person name="Weissenberger G."/>
            <person name="Xin Y."/>
            <person name="Zou X."/>
            <person name="Han Y."/>
            <person name="Worley K."/>
            <person name="Muzny D."/>
            <person name="Gibbs R."/>
        </authorList>
    </citation>
    <scope>NUCLEOTIDE SEQUENCE</scope>
    <source>
        <strain evidence="5">HAZT.00-mixed</strain>
        <tissue evidence="5">Whole organism</tissue>
    </source>
</reference>
<gene>
    <name evidence="5" type="ORF">HAZT_HAZT003764</name>
</gene>